<dbReference type="Pfam" id="PF20638">
    <property type="entry name" value="ATG5_UblA"/>
    <property type="match status" value="1"/>
</dbReference>
<dbReference type="PANTHER" id="PTHR13040">
    <property type="entry name" value="AUTOPHAGY PROTEIN 5"/>
    <property type="match status" value="1"/>
</dbReference>
<dbReference type="InterPro" id="IPR007239">
    <property type="entry name" value="Atg5"/>
</dbReference>
<proteinExistence type="inferred from homology"/>
<dbReference type="GO" id="GO:0005776">
    <property type="term" value="C:autophagosome"/>
    <property type="evidence" value="ECO:0007669"/>
    <property type="project" value="TreeGrafter"/>
</dbReference>
<dbReference type="PANTHER" id="PTHR13040:SF2">
    <property type="entry name" value="AUTOPHAGY PROTEIN 5"/>
    <property type="match status" value="1"/>
</dbReference>
<dbReference type="STRING" id="1330018.A0A167LEY4"/>
<comment type="subcellular location">
    <subcellularLocation>
        <location evidence="1 6">Preautophagosomal structure membrane</location>
        <topology evidence="1 6">Peripheral membrane protein</topology>
    </subcellularLocation>
</comment>
<feature type="domain" description="Autophagy protein ATG5 UblB" evidence="8">
    <location>
        <begin position="233"/>
        <end position="320"/>
    </location>
</feature>
<keyword evidence="3 6" id="KW-1017">Isopeptide bond</keyword>
<feature type="region of interest" description="Disordered" evidence="7">
    <location>
        <begin position="200"/>
        <end position="222"/>
    </location>
</feature>
<dbReference type="AlphaFoldDB" id="A0A167LEY4"/>
<dbReference type="GO" id="GO:0061908">
    <property type="term" value="C:phagophore"/>
    <property type="evidence" value="ECO:0007669"/>
    <property type="project" value="TreeGrafter"/>
</dbReference>
<evidence type="ECO:0000256" key="2">
    <source>
        <dbReference type="ARBA" id="ARBA00006910"/>
    </source>
</evidence>
<evidence type="ECO:0000256" key="7">
    <source>
        <dbReference type="SAM" id="MobiDB-lite"/>
    </source>
</evidence>
<dbReference type="Pfam" id="PF20637">
    <property type="entry name" value="ATG5_HBR"/>
    <property type="match status" value="1"/>
</dbReference>
<keyword evidence="6" id="KW-0472">Membrane</keyword>
<evidence type="ECO:0000259" key="8">
    <source>
        <dbReference type="Pfam" id="PF04106"/>
    </source>
</evidence>
<evidence type="ECO:0000313" key="11">
    <source>
        <dbReference type="EMBL" id="KZO95622.1"/>
    </source>
</evidence>
<dbReference type="GO" id="GO:0034045">
    <property type="term" value="C:phagophore assembly site membrane"/>
    <property type="evidence" value="ECO:0007669"/>
    <property type="project" value="UniProtKB-SubCell"/>
</dbReference>
<dbReference type="Gene3D" id="3.10.20.90">
    <property type="entry name" value="Phosphatidylinositol 3-kinase Catalytic Subunit, Chain A, domain 1"/>
    <property type="match status" value="1"/>
</dbReference>
<dbReference type="GO" id="GO:0000422">
    <property type="term" value="P:autophagy of mitochondrion"/>
    <property type="evidence" value="ECO:0007669"/>
    <property type="project" value="TreeGrafter"/>
</dbReference>
<evidence type="ECO:0000256" key="6">
    <source>
        <dbReference type="RuleBase" id="RU361202"/>
    </source>
</evidence>
<evidence type="ECO:0000256" key="1">
    <source>
        <dbReference type="ARBA" id="ARBA00004623"/>
    </source>
</evidence>
<comment type="function">
    <text evidence="6">Involved in cytoplasm to vacuole transport (Cvt) and autophagic vesicle formation.</text>
</comment>
<gene>
    <name evidence="11" type="ORF">CALVIDRAFT_499967</name>
</gene>
<dbReference type="Gene3D" id="1.10.246.190">
    <property type="entry name" value="Autophagy protein Apg5, helix rich domain"/>
    <property type="match status" value="1"/>
</dbReference>
<keyword evidence="12" id="KW-1185">Reference proteome</keyword>
<keyword evidence="6" id="KW-0813">Transport</keyword>
<dbReference type="OrthoDB" id="272162at2759"/>
<dbReference type="Pfam" id="PF04106">
    <property type="entry name" value="ATG5_UblB"/>
    <property type="match status" value="1"/>
</dbReference>
<evidence type="ECO:0000259" key="9">
    <source>
        <dbReference type="Pfam" id="PF20637"/>
    </source>
</evidence>
<dbReference type="EMBL" id="KV417288">
    <property type="protein sequence ID" value="KZO95622.1"/>
    <property type="molecule type" value="Genomic_DNA"/>
</dbReference>
<organism evidence="11 12">
    <name type="scientific">Calocera viscosa (strain TUFC12733)</name>
    <dbReference type="NCBI Taxonomy" id="1330018"/>
    <lineage>
        <taxon>Eukaryota</taxon>
        <taxon>Fungi</taxon>
        <taxon>Dikarya</taxon>
        <taxon>Basidiomycota</taxon>
        <taxon>Agaricomycotina</taxon>
        <taxon>Dacrymycetes</taxon>
        <taxon>Dacrymycetales</taxon>
        <taxon>Dacrymycetaceae</taxon>
        <taxon>Calocera</taxon>
    </lineage>
</organism>
<evidence type="ECO:0000259" key="10">
    <source>
        <dbReference type="Pfam" id="PF20638"/>
    </source>
</evidence>
<protein>
    <recommendedName>
        <fullName evidence="6">Autophagy protein 5</fullName>
    </recommendedName>
</protein>
<dbReference type="GO" id="GO:0006995">
    <property type="term" value="P:cellular response to nitrogen starvation"/>
    <property type="evidence" value="ECO:0007669"/>
    <property type="project" value="TreeGrafter"/>
</dbReference>
<evidence type="ECO:0000256" key="3">
    <source>
        <dbReference type="ARBA" id="ARBA00022499"/>
    </source>
</evidence>
<evidence type="ECO:0000256" key="4">
    <source>
        <dbReference type="ARBA" id="ARBA00022843"/>
    </source>
</evidence>
<dbReference type="Proteomes" id="UP000076738">
    <property type="component" value="Unassembled WGS sequence"/>
</dbReference>
<name>A0A167LEY4_CALVF</name>
<keyword evidence="5 6" id="KW-0072">Autophagy</keyword>
<dbReference type="GO" id="GO:0044233">
    <property type="term" value="C:mitochondria-associated endoplasmic reticulum membrane contact site"/>
    <property type="evidence" value="ECO:0007669"/>
    <property type="project" value="TreeGrafter"/>
</dbReference>
<dbReference type="InterPro" id="IPR048939">
    <property type="entry name" value="ATG5_UblA"/>
</dbReference>
<dbReference type="InterPro" id="IPR048940">
    <property type="entry name" value="ATG5_HBR"/>
</dbReference>
<evidence type="ECO:0000256" key="5">
    <source>
        <dbReference type="ARBA" id="ARBA00023006"/>
    </source>
</evidence>
<dbReference type="InterPro" id="IPR048318">
    <property type="entry name" value="ATG5_UblB"/>
</dbReference>
<comment type="subunit">
    <text evidence="6">Conjugated with ATG12.</text>
</comment>
<evidence type="ECO:0000313" key="12">
    <source>
        <dbReference type="Proteomes" id="UP000076738"/>
    </source>
</evidence>
<dbReference type="InterPro" id="IPR042527">
    <property type="entry name" value="Atg5_UblA_dom_sf"/>
</dbReference>
<comment type="similarity">
    <text evidence="2 6">Belongs to the ATG5 family.</text>
</comment>
<dbReference type="InterPro" id="IPR042526">
    <property type="entry name" value="Atg5_HR"/>
</dbReference>
<sequence length="324" mass="35299">MVSLFRQLVWEGTVPIAIKLAPTSLPTSSDRPLDTYFIQAPRISYLPFLIPEIRKNLCDLVLDETSAAALREEDWWFEAENGGVMKWHWPIGLLYDAHLAAASAAESYFPASSSTLTAPMTLLLHLTNPPTDKLLMTPSLETLKSSFMSQSKEADFLRWGSTRRMTGLRKTEQDGLWDGIREHNFDNFWKVASKIFPNPNPLSPSLGSTPPTPNPDGAGGGVTTNDAYAVRSVPLRLFLPDAPAIQDLYPPVTDSGIHITLGDLLTTHLPLLFPNGKGMQSASFPAAYAMVQGIEPPLDAEVGWLGASLAGADGWVNVCVGLRA</sequence>
<dbReference type="Gene3D" id="3.10.20.620">
    <property type="match status" value="1"/>
</dbReference>
<dbReference type="GO" id="GO:0019776">
    <property type="term" value="F:Atg8-family ligase activity"/>
    <property type="evidence" value="ECO:0007669"/>
    <property type="project" value="TreeGrafter"/>
</dbReference>
<keyword evidence="4 6" id="KW-0832">Ubl conjugation</keyword>
<feature type="domain" description="Autophagy protein ATG5 alpha-helical bundle region" evidence="9">
    <location>
        <begin position="141"/>
        <end position="197"/>
    </location>
</feature>
<feature type="domain" description="Autophagy protein ATG5 UblA" evidence="10">
    <location>
        <begin position="9"/>
        <end position="113"/>
    </location>
</feature>
<reference evidence="11 12" key="1">
    <citation type="journal article" date="2016" name="Mol. Biol. Evol.">
        <title>Comparative Genomics of Early-Diverging Mushroom-Forming Fungi Provides Insights into the Origins of Lignocellulose Decay Capabilities.</title>
        <authorList>
            <person name="Nagy L.G."/>
            <person name="Riley R."/>
            <person name="Tritt A."/>
            <person name="Adam C."/>
            <person name="Daum C."/>
            <person name="Floudas D."/>
            <person name="Sun H."/>
            <person name="Yadav J.S."/>
            <person name="Pangilinan J."/>
            <person name="Larsson K.H."/>
            <person name="Matsuura K."/>
            <person name="Barry K."/>
            <person name="Labutti K."/>
            <person name="Kuo R."/>
            <person name="Ohm R.A."/>
            <person name="Bhattacharya S.S."/>
            <person name="Shirouzu T."/>
            <person name="Yoshinaga Y."/>
            <person name="Martin F.M."/>
            <person name="Grigoriev I.V."/>
            <person name="Hibbett D.S."/>
        </authorList>
    </citation>
    <scope>NUCLEOTIDE SEQUENCE [LARGE SCALE GENOMIC DNA]</scope>
    <source>
        <strain evidence="11 12">TUFC12733</strain>
    </source>
</reference>
<dbReference type="GO" id="GO:0034274">
    <property type="term" value="C:Atg12-Atg5-Atg16 complex"/>
    <property type="evidence" value="ECO:0007669"/>
    <property type="project" value="TreeGrafter"/>
</dbReference>
<dbReference type="GO" id="GO:0034727">
    <property type="term" value="P:piecemeal microautophagy of the nucleus"/>
    <property type="evidence" value="ECO:0007669"/>
    <property type="project" value="TreeGrafter"/>
</dbReference>
<accession>A0A167LEY4</accession>